<evidence type="ECO:0000256" key="1">
    <source>
        <dbReference type="SAM" id="MobiDB-lite"/>
    </source>
</evidence>
<protein>
    <recommendedName>
        <fullName evidence="4">DUF3618 domain-containing protein</fullName>
    </recommendedName>
</protein>
<evidence type="ECO:0008006" key="4">
    <source>
        <dbReference type="Google" id="ProtNLM"/>
    </source>
</evidence>
<proteinExistence type="predicted"/>
<feature type="compositionally biased region" description="Low complexity" evidence="1">
    <location>
        <begin position="219"/>
        <end position="244"/>
    </location>
</feature>
<evidence type="ECO:0000313" key="2">
    <source>
        <dbReference type="EMBL" id="GGC78872.1"/>
    </source>
</evidence>
<keyword evidence="3" id="KW-1185">Reference proteome</keyword>
<comment type="caution">
    <text evidence="2">The sequence shown here is derived from an EMBL/GenBank/DDBJ whole genome shotgun (WGS) entry which is preliminary data.</text>
</comment>
<evidence type="ECO:0000313" key="3">
    <source>
        <dbReference type="Proteomes" id="UP000597761"/>
    </source>
</evidence>
<name>A0ABQ1NJP9_9MICC</name>
<accession>A0ABQ1NJP9</accession>
<gene>
    <name evidence="2" type="ORF">GCM10011512_01870</name>
</gene>
<feature type="region of interest" description="Disordered" evidence="1">
    <location>
        <begin position="186"/>
        <end position="244"/>
    </location>
</feature>
<reference evidence="3" key="1">
    <citation type="journal article" date="2019" name="Int. J. Syst. Evol. Microbiol.">
        <title>The Global Catalogue of Microorganisms (GCM) 10K type strain sequencing project: providing services to taxonomists for standard genome sequencing and annotation.</title>
        <authorList>
            <consortium name="The Broad Institute Genomics Platform"/>
            <consortium name="The Broad Institute Genome Sequencing Center for Infectious Disease"/>
            <person name="Wu L."/>
            <person name="Ma J."/>
        </authorList>
    </citation>
    <scope>NUCLEOTIDE SEQUENCE [LARGE SCALE GENOMIC DNA]</scope>
    <source>
        <strain evidence="3">CGMCC 1.15480</strain>
    </source>
</reference>
<sequence>MSKKDKSAEGALNWAVSRVQAGIDTASPAVQSAARRAGHELADGVATLTPKLQRSLDAAGPRISKAVDSAGPALQKQLDRATPALNTARDKVVDQYIPAAQLKIGDVAAQVAKRLGGVETPEQLDFIVAKITGDKKAVKKAQKALVDAAKTASKNAKRSSGKTGKGWLVVGAITAAAVAGVSAWRASKPVEDPWKTPQPTAPRVTTTVSGGDGKHVADTAPTAPAAGAQAPIAPTTGTTGTSQS</sequence>
<dbReference type="RefSeq" id="WP_188664961.1">
    <property type="nucleotide sequence ID" value="NZ_BMJI01000001.1"/>
</dbReference>
<organism evidence="2 3">
    <name type="scientific">Tersicoccus solisilvae</name>
    <dbReference type="NCBI Taxonomy" id="1882339"/>
    <lineage>
        <taxon>Bacteria</taxon>
        <taxon>Bacillati</taxon>
        <taxon>Actinomycetota</taxon>
        <taxon>Actinomycetes</taxon>
        <taxon>Micrococcales</taxon>
        <taxon>Micrococcaceae</taxon>
        <taxon>Tersicoccus</taxon>
    </lineage>
</organism>
<dbReference type="Proteomes" id="UP000597761">
    <property type="component" value="Unassembled WGS sequence"/>
</dbReference>
<dbReference type="EMBL" id="BMJI01000001">
    <property type="protein sequence ID" value="GGC78872.1"/>
    <property type="molecule type" value="Genomic_DNA"/>
</dbReference>